<organism evidence="1 2">
    <name type="scientific">Uliginosibacterium flavum</name>
    <dbReference type="NCBI Taxonomy" id="1396831"/>
    <lineage>
        <taxon>Bacteria</taxon>
        <taxon>Pseudomonadati</taxon>
        <taxon>Pseudomonadota</taxon>
        <taxon>Betaproteobacteria</taxon>
        <taxon>Rhodocyclales</taxon>
        <taxon>Zoogloeaceae</taxon>
        <taxon>Uliginosibacterium</taxon>
    </lineage>
</organism>
<gene>
    <name evidence="1" type="ORF">ABXR19_09285</name>
</gene>
<evidence type="ECO:0008006" key="3">
    <source>
        <dbReference type="Google" id="ProtNLM"/>
    </source>
</evidence>
<evidence type="ECO:0000313" key="1">
    <source>
        <dbReference type="EMBL" id="MET7014381.1"/>
    </source>
</evidence>
<accession>A0ABV2TKD6</accession>
<protein>
    <recommendedName>
        <fullName evidence="3">Fimbrial assembly protein</fullName>
    </recommendedName>
</protein>
<reference evidence="1 2" key="1">
    <citation type="submission" date="2024-07" db="EMBL/GenBank/DDBJ databases">
        <title>Uliginosibacterium flavum JJ3220;KACC:17644.</title>
        <authorList>
            <person name="Kim M.K."/>
        </authorList>
    </citation>
    <scope>NUCLEOTIDE SEQUENCE [LARGE SCALE GENOMIC DNA]</scope>
    <source>
        <strain evidence="1 2">KACC:17644</strain>
    </source>
</reference>
<keyword evidence="2" id="KW-1185">Reference proteome</keyword>
<sequence>MKPVHIDFCRQGATGRSSSGLWMLLLAGLVLLLAGGAVGQSFVEKTEARSALASQLLDARASLNDAARAQERVPVDMVDSINSAVRVLDYPTIELLTQLERHVRPDVVVVALEMGAVRTNLRVVVQAAAAQQVLDYVDAIRVEPGFRNVALTRQEGANGSDGQGGWRFTLEVPQSEAVPRASARMSRGREE</sequence>
<comment type="caution">
    <text evidence="1">The sequence shown here is derived from an EMBL/GenBank/DDBJ whole genome shotgun (WGS) entry which is preliminary data.</text>
</comment>
<proteinExistence type="predicted"/>
<name>A0ABV2TKD6_9RHOO</name>
<dbReference type="RefSeq" id="WP_354600843.1">
    <property type="nucleotide sequence ID" value="NZ_JBEWZI010000008.1"/>
</dbReference>
<evidence type="ECO:0000313" key="2">
    <source>
        <dbReference type="Proteomes" id="UP001549691"/>
    </source>
</evidence>
<dbReference type="EMBL" id="JBEWZI010000008">
    <property type="protein sequence ID" value="MET7014381.1"/>
    <property type="molecule type" value="Genomic_DNA"/>
</dbReference>
<dbReference type="Proteomes" id="UP001549691">
    <property type="component" value="Unassembled WGS sequence"/>
</dbReference>